<name>A0ABN7XLA6_GIGMA</name>
<dbReference type="EMBL" id="CAJVQB010146201">
    <property type="protein sequence ID" value="CAG8855133.1"/>
    <property type="molecule type" value="Genomic_DNA"/>
</dbReference>
<gene>
    <name evidence="2" type="ORF">GMARGA_LOCUS43954</name>
</gene>
<sequence length="118" mass="13647">KSKLEELKTQVVSLISKATRLENNKNSIQNENNKLRQENITLQCIVEDNKTELERYYNTIQKTYLILQSLVIFDEIETCEGEDFVNENDTNISRAYTHSNNIVFNSFEEALDASGPKI</sequence>
<evidence type="ECO:0000256" key="1">
    <source>
        <dbReference type="SAM" id="Coils"/>
    </source>
</evidence>
<keyword evidence="3" id="KW-1185">Reference proteome</keyword>
<organism evidence="2 3">
    <name type="scientific">Gigaspora margarita</name>
    <dbReference type="NCBI Taxonomy" id="4874"/>
    <lineage>
        <taxon>Eukaryota</taxon>
        <taxon>Fungi</taxon>
        <taxon>Fungi incertae sedis</taxon>
        <taxon>Mucoromycota</taxon>
        <taxon>Glomeromycotina</taxon>
        <taxon>Glomeromycetes</taxon>
        <taxon>Diversisporales</taxon>
        <taxon>Gigasporaceae</taxon>
        <taxon>Gigaspora</taxon>
    </lineage>
</organism>
<reference evidence="2 3" key="1">
    <citation type="submission" date="2021-06" db="EMBL/GenBank/DDBJ databases">
        <authorList>
            <person name="Kallberg Y."/>
            <person name="Tangrot J."/>
            <person name="Rosling A."/>
        </authorList>
    </citation>
    <scope>NUCLEOTIDE SEQUENCE [LARGE SCALE GENOMIC DNA]</scope>
    <source>
        <strain evidence="2 3">120-4 pot B 10/14</strain>
    </source>
</reference>
<dbReference type="Proteomes" id="UP000789901">
    <property type="component" value="Unassembled WGS sequence"/>
</dbReference>
<feature type="non-terminal residue" evidence="2">
    <location>
        <position position="1"/>
    </location>
</feature>
<feature type="coiled-coil region" evidence="1">
    <location>
        <begin position="4"/>
        <end position="41"/>
    </location>
</feature>
<protein>
    <submittedName>
        <fullName evidence="2">33917_t:CDS:1</fullName>
    </submittedName>
</protein>
<keyword evidence="1" id="KW-0175">Coiled coil</keyword>
<evidence type="ECO:0000313" key="3">
    <source>
        <dbReference type="Proteomes" id="UP000789901"/>
    </source>
</evidence>
<feature type="non-terminal residue" evidence="2">
    <location>
        <position position="118"/>
    </location>
</feature>
<proteinExistence type="predicted"/>
<comment type="caution">
    <text evidence="2">The sequence shown here is derived from an EMBL/GenBank/DDBJ whole genome shotgun (WGS) entry which is preliminary data.</text>
</comment>
<accession>A0ABN7XLA6</accession>
<evidence type="ECO:0000313" key="2">
    <source>
        <dbReference type="EMBL" id="CAG8855133.1"/>
    </source>
</evidence>